<dbReference type="InterPro" id="IPR043891">
    <property type="entry name" value="SPARK"/>
</dbReference>
<evidence type="ECO:0000313" key="4">
    <source>
        <dbReference type="EMBL" id="KAK6921403.1"/>
    </source>
</evidence>
<keyword evidence="2" id="KW-0732">Signal</keyword>
<dbReference type="InterPro" id="IPR040376">
    <property type="entry name" value="At4g28100-like"/>
</dbReference>
<sequence length="327" mass="36077">MPNSIFFSITFITFFSNFPVRSAISDPEPANIRPFKPTQSPAPPETIPAFPEQSDLTSCPLDLPDDLFRSVSSACGITRSDRKLSETRCCPVLAAWLYAAYSQIALERASRFGKLSPTETYDLPLLPDDSETCVDTLQQELVRKGIQIIGPNETCDAVYCFCGIRLHPLSCPEAFSVSQKGKIVGNGNVRRLENDCLVKTNNGFPGLAGCSKCLNSLYQLNQQKIGNSSRSDDRTTKMHNRDCELMGLTWLLAKNRTAYIHTVTAVLRALMMSKDGSDPQSCTLGSDGMPFAVDSNEINSQSASNTLQPTLWLSFLCIPLFVSFIRF</sequence>
<dbReference type="EMBL" id="JBAMMX010000020">
    <property type="protein sequence ID" value="KAK6921403.1"/>
    <property type="molecule type" value="Genomic_DNA"/>
</dbReference>
<protein>
    <submittedName>
        <fullName evidence="4">SPARK domain</fullName>
    </submittedName>
</protein>
<dbReference type="PANTHER" id="PTHR34056">
    <property type="entry name" value="GPI-ANCHORED PROTEIN"/>
    <property type="match status" value="1"/>
</dbReference>
<dbReference type="AlphaFoldDB" id="A0AAN8V4Q4"/>
<proteinExistence type="predicted"/>
<feature type="signal peptide" evidence="2">
    <location>
        <begin position="1"/>
        <end position="25"/>
    </location>
</feature>
<evidence type="ECO:0000259" key="3">
    <source>
        <dbReference type="Pfam" id="PF19160"/>
    </source>
</evidence>
<feature type="region of interest" description="Disordered" evidence="1">
    <location>
        <begin position="35"/>
        <end position="54"/>
    </location>
</feature>
<name>A0AAN8V4Q4_9MAGN</name>
<organism evidence="4 5">
    <name type="scientific">Dillenia turbinata</name>
    <dbReference type="NCBI Taxonomy" id="194707"/>
    <lineage>
        <taxon>Eukaryota</taxon>
        <taxon>Viridiplantae</taxon>
        <taxon>Streptophyta</taxon>
        <taxon>Embryophyta</taxon>
        <taxon>Tracheophyta</taxon>
        <taxon>Spermatophyta</taxon>
        <taxon>Magnoliopsida</taxon>
        <taxon>eudicotyledons</taxon>
        <taxon>Gunneridae</taxon>
        <taxon>Pentapetalae</taxon>
        <taxon>Dilleniales</taxon>
        <taxon>Dilleniaceae</taxon>
        <taxon>Dillenia</taxon>
    </lineage>
</organism>
<comment type="caution">
    <text evidence="4">The sequence shown here is derived from an EMBL/GenBank/DDBJ whole genome shotgun (WGS) entry which is preliminary data.</text>
</comment>
<evidence type="ECO:0000256" key="2">
    <source>
        <dbReference type="SAM" id="SignalP"/>
    </source>
</evidence>
<dbReference type="PANTHER" id="PTHR34056:SF1">
    <property type="entry name" value="GPI-ANCHORED PROTEIN"/>
    <property type="match status" value="1"/>
</dbReference>
<evidence type="ECO:0000256" key="1">
    <source>
        <dbReference type="SAM" id="MobiDB-lite"/>
    </source>
</evidence>
<gene>
    <name evidence="4" type="ORF">RJ641_015081</name>
</gene>
<accession>A0AAN8V4Q4</accession>
<feature type="chain" id="PRO_5042962617" evidence="2">
    <location>
        <begin position="26"/>
        <end position="327"/>
    </location>
</feature>
<evidence type="ECO:0000313" key="5">
    <source>
        <dbReference type="Proteomes" id="UP001370490"/>
    </source>
</evidence>
<dbReference type="Pfam" id="PF19160">
    <property type="entry name" value="SPARK"/>
    <property type="match status" value="1"/>
</dbReference>
<dbReference type="Proteomes" id="UP001370490">
    <property type="component" value="Unassembled WGS sequence"/>
</dbReference>
<keyword evidence="5" id="KW-1185">Reference proteome</keyword>
<feature type="domain" description="SPARK" evidence="3">
    <location>
        <begin position="56"/>
        <end position="231"/>
    </location>
</feature>
<reference evidence="4 5" key="1">
    <citation type="submission" date="2023-12" db="EMBL/GenBank/DDBJ databases">
        <title>A high-quality genome assembly for Dillenia turbinata (Dilleniales).</title>
        <authorList>
            <person name="Chanderbali A."/>
        </authorList>
    </citation>
    <scope>NUCLEOTIDE SEQUENCE [LARGE SCALE GENOMIC DNA]</scope>
    <source>
        <strain evidence="4">LSX21</strain>
        <tissue evidence="4">Leaf</tissue>
    </source>
</reference>